<proteinExistence type="predicted"/>
<dbReference type="EMBL" id="JAYMYR010000008">
    <property type="protein sequence ID" value="KAK7348545.1"/>
    <property type="molecule type" value="Genomic_DNA"/>
</dbReference>
<evidence type="ECO:0000256" key="1">
    <source>
        <dbReference type="SAM" id="MobiDB-lite"/>
    </source>
</evidence>
<dbReference type="Proteomes" id="UP001374584">
    <property type="component" value="Unassembled WGS sequence"/>
</dbReference>
<gene>
    <name evidence="2" type="ORF">VNO80_23103</name>
</gene>
<dbReference type="AlphaFoldDB" id="A0AAN9QSC0"/>
<reference evidence="2 3" key="1">
    <citation type="submission" date="2024-01" db="EMBL/GenBank/DDBJ databases">
        <title>The genomes of 5 underutilized Papilionoideae crops provide insights into root nodulation and disease resistanc.</title>
        <authorList>
            <person name="Jiang F."/>
        </authorList>
    </citation>
    <scope>NUCLEOTIDE SEQUENCE [LARGE SCALE GENOMIC DNA]</scope>
    <source>
        <strain evidence="2">JINMINGXINNONG_FW02</strain>
        <tissue evidence="2">Leaves</tissue>
    </source>
</reference>
<keyword evidence="3" id="KW-1185">Reference proteome</keyword>
<protein>
    <submittedName>
        <fullName evidence="2">Uncharacterized protein</fullName>
    </submittedName>
</protein>
<evidence type="ECO:0000313" key="3">
    <source>
        <dbReference type="Proteomes" id="UP001374584"/>
    </source>
</evidence>
<feature type="region of interest" description="Disordered" evidence="1">
    <location>
        <begin position="62"/>
        <end position="81"/>
    </location>
</feature>
<sequence length="81" mass="8409">MDLKAYIGNDLTCPRTKSSQAVVGGAEASKVADLNKLVILSKATTVGSSKAVGASKIAPSGTLLDSEEEEQTTSDCIFNEF</sequence>
<evidence type="ECO:0000313" key="2">
    <source>
        <dbReference type="EMBL" id="KAK7348545.1"/>
    </source>
</evidence>
<comment type="caution">
    <text evidence="2">The sequence shown here is derived from an EMBL/GenBank/DDBJ whole genome shotgun (WGS) entry which is preliminary data.</text>
</comment>
<name>A0AAN9QSC0_PHACN</name>
<accession>A0AAN9QSC0</accession>
<organism evidence="2 3">
    <name type="scientific">Phaseolus coccineus</name>
    <name type="common">Scarlet runner bean</name>
    <name type="synonym">Phaseolus multiflorus</name>
    <dbReference type="NCBI Taxonomy" id="3886"/>
    <lineage>
        <taxon>Eukaryota</taxon>
        <taxon>Viridiplantae</taxon>
        <taxon>Streptophyta</taxon>
        <taxon>Embryophyta</taxon>
        <taxon>Tracheophyta</taxon>
        <taxon>Spermatophyta</taxon>
        <taxon>Magnoliopsida</taxon>
        <taxon>eudicotyledons</taxon>
        <taxon>Gunneridae</taxon>
        <taxon>Pentapetalae</taxon>
        <taxon>rosids</taxon>
        <taxon>fabids</taxon>
        <taxon>Fabales</taxon>
        <taxon>Fabaceae</taxon>
        <taxon>Papilionoideae</taxon>
        <taxon>50 kb inversion clade</taxon>
        <taxon>NPAAA clade</taxon>
        <taxon>indigoferoid/millettioid clade</taxon>
        <taxon>Phaseoleae</taxon>
        <taxon>Phaseolus</taxon>
    </lineage>
</organism>